<dbReference type="Proteomes" id="UP000027931">
    <property type="component" value="Unassembled WGS sequence"/>
</dbReference>
<evidence type="ECO:0000313" key="2">
    <source>
        <dbReference type="Proteomes" id="UP000027931"/>
    </source>
</evidence>
<dbReference type="STRING" id="1157490.EL26_22540"/>
<accession>A0A074LKQ2</accession>
<organism evidence="1 2">
    <name type="scientific">Tumebacillus flagellatus</name>
    <dbReference type="NCBI Taxonomy" id="1157490"/>
    <lineage>
        <taxon>Bacteria</taxon>
        <taxon>Bacillati</taxon>
        <taxon>Bacillota</taxon>
        <taxon>Bacilli</taxon>
        <taxon>Bacillales</taxon>
        <taxon>Alicyclobacillaceae</taxon>
        <taxon>Tumebacillus</taxon>
    </lineage>
</organism>
<dbReference type="RefSeq" id="WP_038094150.1">
    <property type="nucleotide sequence ID" value="NZ_JMIR01000046.1"/>
</dbReference>
<protein>
    <recommendedName>
        <fullName evidence="3">Sporulation protein</fullName>
    </recommendedName>
</protein>
<name>A0A074LKQ2_9BACL</name>
<sequence length="307" mass="35114">MKKFTIGAEKFAEALGGCLQEADQKLRELGVSLQGETFTRGAYTFFTYRLSESQKGKSDDATEAAVRLLSEAVAEFVTDVWERHEMERIVANDFYYYAADEVEYLADSAVRMLDELQDENGLSLRRRHIMETVADQLLNSRELLIEGMLRFRMHALQADLHRVIEQAIDEYLMELEYQEFVKLLRYFLQAQEPGLPLLHMVCHEEDTAPRLFDGEGRPLLFDELEGAKQQQNLRECGVMIEETMSALISAAPQRVHIHLAHGREKMPPIVETVRKVFADSAVVCSDCPLCEDARSWKTASNAVDRKM</sequence>
<dbReference type="eggNOG" id="ENOG5031S9P">
    <property type="taxonomic scope" value="Bacteria"/>
</dbReference>
<gene>
    <name evidence="1" type="ORF">EL26_22540</name>
</gene>
<dbReference type="EMBL" id="JMIR01000046">
    <property type="protein sequence ID" value="KEO81120.1"/>
    <property type="molecule type" value="Genomic_DNA"/>
</dbReference>
<proteinExistence type="predicted"/>
<dbReference type="AlphaFoldDB" id="A0A074LKQ2"/>
<dbReference type="InterPro" id="IPR014199">
    <property type="entry name" value="Spore_YtxC"/>
</dbReference>
<keyword evidence="2" id="KW-1185">Reference proteome</keyword>
<dbReference type="OrthoDB" id="2986513at2"/>
<evidence type="ECO:0008006" key="3">
    <source>
        <dbReference type="Google" id="ProtNLM"/>
    </source>
</evidence>
<dbReference type="Pfam" id="PF08812">
    <property type="entry name" value="YtxC"/>
    <property type="match status" value="1"/>
</dbReference>
<reference evidence="1 2" key="1">
    <citation type="journal article" date="2013" name="Int. J. Syst. Evol. Microbiol.">
        <title>Tumebacillus flagellatus sp. nov., an alpha-amylase/pullulanase-producing bacterium isolated from cassava wastewater.</title>
        <authorList>
            <person name="Wang Q."/>
            <person name="Xie N."/>
            <person name="Qin Y."/>
            <person name="Shen N."/>
            <person name="Zhu J."/>
            <person name="Mi H."/>
            <person name="Huang R."/>
        </authorList>
    </citation>
    <scope>NUCLEOTIDE SEQUENCE [LARGE SCALE GENOMIC DNA]</scope>
    <source>
        <strain evidence="1 2">GST4</strain>
    </source>
</reference>
<comment type="caution">
    <text evidence="1">The sequence shown here is derived from an EMBL/GenBank/DDBJ whole genome shotgun (WGS) entry which is preliminary data.</text>
</comment>
<evidence type="ECO:0000313" key="1">
    <source>
        <dbReference type="EMBL" id="KEO81120.1"/>
    </source>
</evidence>